<evidence type="ECO:0000313" key="7">
    <source>
        <dbReference type="EMBL" id="MBI5078682.1"/>
    </source>
</evidence>
<dbReference type="InterPro" id="IPR004960">
    <property type="entry name" value="LipA_acyltrans"/>
</dbReference>
<dbReference type="GO" id="GO:0009247">
    <property type="term" value="P:glycolipid biosynthetic process"/>
    <property type="evidence" value="ECO:0007669"/>
    <property type="project" value="UniProtKB-ARBA"/>
</dbReference>
<sequence>MSILLQFLQWIFGLIFRLPPAAALFIMRLAGEITYRAVRLSRIKKTVAGNIGLLFPQADALTLADKLLKNVSYAVFELLCVPFLKKSHLKIICRPIGLENIDLALAGRKGIIILMMHAGNYELLPIFLSGLGYKINSVLKAPPDPLFKILNRSRGYRGIKLINVLEVNMYRAALNALIENEIVILMVDTGALEGRHEGFPFLGKNLPAATGWLTLARRSGAAIIPTFSRREGKRVMLTFNDPLFVNKDNREETMKKVGRFYENLIKNHPEQWAIFLNEYEVKRMVEGE</sequence>
<reference evidence="7" key="1">
    <citation type="submission" date="2020-07" db="EMBL/GenBank/DDBJ databases">
        <title>Huge and variable diversity of episymbiotic CPR bacteria and DPANN archaea in groundwater ecosystems.</title>
        <authorList>
            <person name="He C.Y."/>
            <person name="Keren R."/>
            <person name="Whittaker M."/>
            <person name="Farag I.F."/>
            <person name="Doudna J."/>
            <person name="Cate J.H.D."/>
            <person name="Banfield J.F."/>
        </authorList>
    </citation>
    <scope>NUCLEOTIDE SEQUENCE</scope>
    <source>
        <strain evidence="7">NC_groundwater_1860_Pr3_B-0.1um_51_7</strain>
    </source>
</reference>
<dbReference type="CDD" id="cd07984">
    <property type="entry name" value="LPLAT_LABLAT-like"/>
    <property type="match status" value="1"/>
</dbReference>
<keyword evidence="6 7" id="KW-0012">Acyltransferase</keyword>
<dbReference type="Proteomes" id="UP000808761">
    <property type="component" value="Unassembled WGS sequence"/>
</dbReference>
<evidence type="ECO:0000256" key="5">
    <source>
        <dbReference type="ARBA" id="ARBA00023136"/>
    </source>
</evidence>
<dbReference type="EMBL" id="JACRKR010000076">
    <property type="protein sequence ID" value="MBI5078682.1"/>
    <property type="molecule type" value="Genomic_DNA"/>
</dbReference>
<dbReference type="Pfam" id="PF03279">
    <property type="entry name" value="Lip_A_acyltrans"/>
    <property type="match status" value="1"/>
</dbReference>
<dbReference type="GO" id="GO:0016746">
    <property type="term" value="F:acyltransferase activity"/>
    <property type="evidence" value="ECO:0007669"/>
    <property type="project" value="UniProtKB-KW"/>
</dbReference>
<proteinExistence type="predicted"/>
<dbReference type="PANTHER" id="PTHR30606">
    <property type="entry name" value="LIPID A BIOSYNTHESIS LAUROYL ACYLTRANSFERASE"/>
    <property type="match status" value="1"/>
</dbReference>
<protein>
    <submittedName>
        <fullName evidence="7">Lysophospholipid acyltransferase family protein</fullName>
    </submittedName>
</protein>
<keyword evidence="3" id="KW-0997">Cell inner membrane</keyword>
<dbReference type="PANTHER" id="PTHR30606:SF10">
    <property type="entry name" value="PHOSPHATIDYLINOSITOL MANNOSIDE ACYLTRANSFERASE"/>
    <property type="match status" value="1"/>
</dbReference>
<keyword evidence="5" id="KW-0472">Membrane</keyword>
<evidence type="ECO:0000256" key="6">
    <source>
        <dbReference type="ARBA" id="ARBA00023315"/>
    </source>
</evidence>
<accession>A0A9D6UM55</accession>
<comment type="subcellular location">
    <subcellularLocation>
        <location evidence="1">Cell inner membrane</location>
    </subcellularLocation>
</comment>
<name>A0A9D6UM55_UNCSA</name>
<keyword evidence="2" id="KW-1003">Cell membrane</keyword>
<dbReference type="GO" id="GO:0005886">
    <property type="term" value="C:plasma membrane"/>
    <property type="evidence" value="ECO:0007669"/>
    <property type="project" value="UniProtKB-SubCell"/>
</dbReference>
<gene>
    <name evidence="7" type="ORF">HZB08_01490</name>
</gene>
<keyword evidence="4" id="KW-0808">Transferase</keyword>
<organism evidence="7 8">
    <name type="scientific">Candidatus Saganbacteria bacterium</name>
    <dbReference type="NCBI Taxonomy" id="2575572"/>
    <lineage>
        <taxon>Bacteria</taxon>
        <taxon>Bacillati</taxon>
        <taxon>Saganbacteria</taxon>
    </lineage>
</organism>
<evidence type="ECO:0000256" key="1">
    <source>
        <dbReference type="ARBA" id="ARBA00004533"/>
    </source>
</evidence>
<evidence type="ECO:0000256" key="3">
    <source>
        <dbReference type="ARBA" id="ARBA00022519"/>
    </source>
</evidence>
<evidence type="ECO:0000313" key="8">
    <source>
        <dbReference type="Proteomes" id="UP000808761"/>
    </source>
</evidence>
<evidence type="ECO:0000256" key="2">
    <source>
        <dbReference type="ARBA" id="ARBA00022475"/>
    </source>
</evidence>
<dbReference type="AlphaFoldDB" id="A0A9D6UM55"/>
<evidence type="ECO:0000256" key="4">
    <source>
        <dbReference type="ARBA" id="ARBA00022679"/>
    </source>
</evidence>
<comment type="caution">
    <text evidence="7">The sequence shown here is derived from an EMBL/GenBank/DDBJ whole genome shotgun (WGS) entry which is preliminary data.</text>
</comment>